<dbReference type="OrthoDB" id="3169239at2"/>
<protein>
    <submittedName>
        <fullName evidence="2">Uncharacterized protein</fullName>
    </submittedName>
</protein>
<name>A0A1H6DRS3_9ACTN</name>
<dbReference type="AlphaFoldDB" id="A0A1H6DRS3"/>
<organism evidence="2 3">
    <name type="scientific">Thermomonospora echinospora</name>
    <dbReference type="NCBI Taxonomy" id="1992"/>
    <lineage>
        <taxon>Bacteria</taxon>
        <taxon>Bacillati</taxon>
        <taxon>Actinomycetota</taxon>
        <taxon>Actinomycetes</taxon>
        <taxon>Streptosporangiales</taxon>
        <taxon>Thermomonosporaceae</taxon>
        <taxon>Thermomonospora</taxon>
    </lineage>
</organism>
<dbReference type="EMBL" id="FNVO01000020">
    <property type="protein sequence ID" value="SEG87413.1"/>
    <property type="molecule type" value="Genomic_DNA"/>
</dbReference>
<evidence type="ECO:0000313" key="2">
    <source>
        <dbReference type="EMBL" id="SEG87413.1"/>
    </source>
</evidence>
<sequence length="55" mass="5913">MTERISDVLAPAKPGPVTLRNRVLKSATDEGPGRGDEHMPRICHGTGCMLVEQPS</sequence>
<accession>A0A1H6DRS3</accession>
<proteinExistence type="predicted"/>
<reference evidence="3" key="1">
    <citation type="submission" date="2016-10" db="EMBL/GenBank/DDBJ databases">
        <authorList>
            <person name="Varghese N."/>
            <person name="Submissions S."/>
        </authorList>
    </citation>
    <scope>NUCLEOTIDE SEQUENCE [LARGE SCALE GENOMIC DNA]</scope>
    <source>
        <strain evidence="3">DSM 43163</strain>
    </source>
</reference>
<feature type="compositionally biased region" description="Basic and acidic residues" evidence="1">
    <location>
        <begin position="27"/>
        <end position="40"/>
    </location>
</feature>
<dbReference type="Proteomes" id="UP000236723">
    <property type="component" value="Unassembled WGS sequence"/>
</dbReference>
<evidence type="ECO:0000313" key="3">
    <source>
        <dbReference type="Proteomes" id="UP000236723"/>
    </source>
</evidence>
<evidence type="ECO:0000256" key="1">
    <source>
        <dbReference type="SAM" id="MobiDB-lite"/>
    </source>
</evidence>
<dbReference type="RefSeq" id="WP_160147156.1">
    <property type="nucleotide sequence ID" value="NZ_FNVO01000020.1"/>
</dbReference>
<keyword evidence="3" id="KW-1185">Reference proteome</keyword>
<feature type="region of interest" description="Disordered" evidence="1">
    <location>
        <begin position="1"/>
        <end position="55"/>
    </location>
</feature>
<gene>
    <name evidence="2" type="ORF">SAMN04489712_120127</name>
</gene>